<dbReference type="InterPro" id="IPR029063">
    <property type="entry name" value="SAM-dependent_MTases_sf"/>
</dbReference>
<evidence type="ECO:0000256" key="11">
    <source>
        <dbReference type="SAM" id="MobiDB-lite"/>
    </source>
</evidence>
<evidence type="ECO:0000256" key="2">
    <source>
        <dbReference type="ARBA" id="ARBA00022490"/>
    </source>
</evidence>
<evidence type="ECO:0000313" key="13">
    <source>
        <dbReference type="EMBL" id="KDQ18257.1"/>
    </source>
</evidence>
<dbReference type="PANTHER" id="PTHR23245:SF36">
    <property type="entry name" value="TRNA (GUANINE(37)-N1)-METHYLTRANSFERASE"/>
    <property type="match status" value="1"/>
</dbReference>
<gene>
    <name evidence="10" type="primary">TRM5</name>
    <name evidence="13" type="ORF">BOTBODRAFT_171915</name>
</gene>
<dbReference type="InterPro" id="IPR056743">
    <property type="entry name" value="TRM5-TYW2-like_MTfase"/>
</dbReference>
<dbReference type="AlphaFoldDB" id="A0A067N292"/>
<reference evidence="14" key="1">
    <citation type="journal article" date="2014" name="Proc. Natl. Acad. Sci. U.S.A.">
        <title>Extensive sampling of basidiomycete genomes demonstrates inadequacy of the white-rot/brown-rot paradigm for wood decay fungi.</title>
        <authorList>
            <person name="Riley R."/>
            <person name="Salamov A.A."/>
            <person name="Brown D.W."/>
            <person name="Nagy L.G."/>
            <person name="Floudas D."/>
            <person name="Held B.W."/>
            <person name="Levasseur A."/>
            <person name="Lombard V."/>
            <person name="Morin E."/>
            <person name="Otillar R."/>
            <person name="Lindquist E.A."/>
            <person name="Sun H."/>
            <person name="LaButti K.M."/>
            <person name="Schmutz J."/>
            <person name="Jabbour D."/>
            <person name="Luo H."/>
            <person name="Baker S.E."/>
            <person name="Pisabarro A.G."/>
            <person name="Walton J.D."/>
            <person name="Blanchette R.A."/>
            <person name="Henrissat B."/>
            <person name="Martin F."/>
            <person name="Cullen D."/>
            <person name="Hibbett D.S."/>
            <person name="Grigoriev I.V."/>
        </authorList>
    </citation>
    <scope>NUCLEOTIDE SEQUENCE [LARGE SCALE GENOMIC DNA]</scope>
    <source>
        <strain evidence="14">FD-172 SS1</strain>
    </source>
</reference>
<dbReference type="GO" id="GO:0002939">
    <property type="term" value="P:tRNA N1-guanine methylation"/>
    <property type="evidence" value="ECO:0007669"/>
    <property type="project" value="TreeGrafter"/>
</dbReference>
<dbReference type="Pfam" id="PF02475">
    <property type="entry name" value="TRM5-TYW2_MTfase"/>
    <property type="match status" value="1"/>
</dbReference>
<feature type="region of interest" description="Disordered" evidence="11">
    <location>
        <begin position="306"/>
        <end position="339"/>
    </location>
</feature>
<keyword evidence="7 10" id="KW-0496">Mitochondrion</keyword>
<dbReference type="InterPro" id="IPR056744">
    <property type="entry name" value="TRM5/TYW2-like_N"/>
</dbReference>
<name>A0A067N292_BOTB1</name>
<evidence type="ECO:0000256" key="9">
    <source>
        <dbReference type="ARBA" id="ARBA00047783"/>
    </source>
</evidence>
<evidence type="ECO:0000313" key="14">
    <source>
        <dbReference type="Proteomes" id="UP000027195"/>
    </source>
</evidence>
<dbReference type="Gene3D" id="3.30.300.110">
    <property type="entry name" value="Met-10+ protein-like domains"/>
    <property type="match status" value="1"/>
</dbReference>
<keyword evidence="3 10" id="KW-0489">Methyltransferase</keyword>
<keyword evidence="5 10" id="KW-0949">S-adenosyl-L-methionine</keyword>
<organism evidence="13 14">
    <name type="scientific">Botryobasidium botryosum (strain FD-172 SS1)</name>
    <dbReference type="NCBI Taxonomy" id="930990"/>
    <lineage>
        <taxon>Eukaryota</taxon>
        <taxon>Fungi</taxon>
        <taxon>Dikarya</taxon>
        <taxon>Basidiomycota</taxon>
        <taxon>Agaricomycotina</taxon>
        <taxon>Agaricomycetes</taxon>
        <taxon>Cantharellales</taxon>
        <taxon>Botryobasidiaceae</taxon>
        <taxon>Botryobasidium</taxon>
    </lineage>
</organism>
<accession>A0A067N292</accession>
<evidence type="ECO:0000256" key="1">
    <source>
        <dbReference type="ARBA" id="ARBA00009775"/>
    </source>
</evidence>
<evidence type="ECO:0000256" key="10">
    <source>
        <dbReference type="HAMAP-Rule" id="MF_03152"/>
    </source>
</evidence>
<dbReference type="GO" id="GO:0052906">
    <property type="term" value="F:tRNA (guanine(37)-N1)-methyltransferase activity"/>
    <property type="evidence" value="ECO:0007669"/>
    <property type="project" value="UniProtKB-UniRule"/>
</dbReference>
<dbReference type="PANTHER" id="PTHR23245">
    <property type="entry name" value="TRNA METHYLTRANSFERASE"/>
    <property type="match status" value="1"/>
</dbReference>
<feature type="binding site" evidence="10">
    <location>
        <position position="354"/>
    </location>
    <ligand>
        <name>S-adenosyl-L-methionine</name>
        <dbReference type="ChEBI" id="CHEBI:59789"/>
    </ligand>
</feature>
<proteinExistence type="inferred from homology"/>
<feature type="binding site" evidence="10">
    <location>
        <position position="224"/>
    </location>
    <ligand>
        <name>S-adenosyl-L-methionine</name>
        <dbReference type="ChEBI" id="CHEBI:59789"/>
    </ligand>
</feature>
<evidence type="ECO:0000256" key="8">
    <source>
        <dbReference type="ARBA" id="ARBA00023242"/>
    </source>
</evidence>
<protein>
    <recommendedName>
        <fullName evidence="10">tRNA (guanine(37)-N1)-methyltransferase</fullName>
        <ecNumber evidence="10">2.1.1.228</ecNumber>
    </recommendedName>
    <alternativeName>
        <fullName evidence="10">M1G-methyltransferase</fullName>
    </alternativeName>
    <alternativeName>
        <fullName evidence="10">tRNA [GM37] methyltransferase</fullName>
    </alternativeName>
    <alternativeName>
        <fullName evidence="10">tRNA methyltransferase 5</fullName>
    </alternativeName>
</protein>
<comment type="similarity">
    <text evidence="10">Belongs to the TRM5 / TYW2 family.</text>
</comment>
<comment type="catalytic activity">
    <reaction evidence="9 10">
        <text>guanosine(37) in tRNA + S-adenosyl-L-methionine = N(1)-methylguanosine(37) in tRNA + S-adenosyl-L-homocysteine + H(+)</text>
        <dbReference type="Rhea" id="RHEA:36899"/>
        <dbReference type="Rhea" id="RHEA-COMP:10145"/>
        <dbReference type="Rhea" id="RHEA-COMP:10147"/>
        <dbReference type="ChEBI" id="CHEBI:15378"/>
        <dbReference type="ChEBI" id="CHEBI:57856"/>
        <dbReference type="ChEBI" id="CHEBI:59789"/>
        <dbReference type="ChEBI" id="CHEBI:73542"/>
        <dbReference type="ChEBI" id="CHEBI:74269"/>
        <dbReference type="EC" id="2.1.1.228"/>
    </reaction>
</comment>
<feature type="binding site" evidence="10">
    <location>
        <begin position="262"/>
        <end position="263"/>
    </location>
    <ligand>
        <name>S-adenosyl-L-methionine</name>
        <dbReference type="ChEBI" id="CHEBI:59789"/>
    </ligand>
</feature>
<dbReference type="GO" id="GO:0070901">
    <property type="term" value="P:mitochondrial tRNA methylation"/>
    <property type="evidence" value="ECO:0007669"/>
    <property type="project" value="UniProtKB-ARBA"/>
</dbReference>
<feature type="binding site" evidence="10">
    <location>
        <begin position="290"/>
        <end position="291"/>
    </location>
    <ligand>
        <name>S-adenosyl-L-methionine</name>
        <dbReference type="ChEBI" id="CHEBI:59789"/>
    </ligand>
</feature>
<dbReference type="InterPro" id="IPR025792">
    <property type="entry name" value="tRNA_Gua_MeTrfase_euk"/>
</dbReference>
<dbReference type="HOGENOM" id="CLU_022610_2_2_1"/>
<dbReference type="PROSITE" id="PS51684">
    <property type="entry name" value="SAM_MT_TRM5_TYW2"/>
    <property type="match status" value="1"/>
</dbReference>
<evidence type="ECO:0000256" key="3">
    <source>
        <dbReference type="ARBA" id="ARBA00022603"/>
    </source>
</evidence>
<comment type="subcellular location">
    <subcellularLocation>
        <location evidence="10">Mitochondrion matrix</location>
    </subcellularLocation>
    <subcellularLocation>
        <location evidence="10">Nucleus</location>
    </subcellularLocation>
    <subcellularLocation>
        <location evidence="10">Cytoplasm</location>
    </subcellularLocation>
    <text evidence="10">Predominantly in the mitochondria and in the nucleus.</text>
</comment>
<dbReference type="InParanoid" id="A0A067N292"/>
<dbReference type="EC" id="2.1.1.228" evidence="10"/>
<dbReference type="HAMAP" id="MF_03152">
    <property type="entry name" value="TRM5"/>
    <property type="match status" value="1"/>
</dbReference>
<dbReference type="InterPro" id="IPR030382">
    <property type="entry name" value="MeTrfase_TRM5/TYW2"/>
</dbReference>
<dbReference type="FunCoup" id="A0A067N292">
    <property type="interactions" value="372"/>
</dbReference>
<comment type="subunit">
    <text evidence="10">Monomer.</text>
</comment>
<evidence type="ECO:0000256" key="5">
    <source>
        <dbReference type="ARBA" id="ARBA00022691"/>
    </source>
</evidence>
<dbReference type="STRING" id="930990.A0A067N292"/>
<feature type="domain" description="SAM-dependent methyltransferase TRM5/TYW2-type" evidence="12">
    <location>
        <begin position="135"/>
        <end position="446"/>
    </location>
</feature>
<comment type="function">
    <text evidence="10">Specifically methylates the N1 position of guanosine-37 in various cytoplasmic and mitochondrial tRNAs. Methylation is not dependent on the nature of the nucleoside 5' of the target nucleoside. This is the first step in the biosynthesis of wybutosine (yW), a modified base adjacent to the anticodon of tRNAs and required for accurate decoding.</text>
</comment>
<dbReference type="OrthoDB" id="408788at2759"/>
<sequence length="453" mass="51083">MSSTATIDTSPPTNRGMRGALNRDAFRKSIPLLAVRVPAAQTTKFMKSDIVKSRVLDIPKVRTVIPDAQDSKSRLVLLRDKDEESLSPEIRSFIEKEALGFAPYNLELDYSYWTADEILQAVLPEHLCETSPTSFTITGHLAHINLKDEYLPYKYVIGQVILDKHKGLRTVVNKLDNIDTEFRFFKMEVIAGESDFVVEAHEANCKFTFDFSSVYWNSRLHTEHERLVSLFNPGDVIADVFAGVGPFAIPAAKKGCVVFGNDLNPSSAKYMQKNADDNQVNDRVRVSNVDGREYIRQIASEAWHRPFPPLGLPKSSKQRAREKRNQQQAKIDGPATAPDDLLPSRRRIDHFVMNLPGTALEFLDSFRGILAPFKALPDFKTIYDTMPMVHCHCFTKEIETADAITDIRRRAERALGHALPEETTFHFVRAVAPKKDMYCVSFALPRDLALGGK</sequence>
<dbReference type="Proteomes" id="UP000027195">
    <property type="component" value="Unassembled WGS sequence"/>
</dbReference>
<evidence type="ECO:0000259" key="12">
    <source>
        <dbReference type="PROSITE" id="PS51684"/>
    </source>
</evidence>
<evidence type="ECO:0000256" key="7">
    <source>
        <dbReference type="ARBA" id="ARBA00023128"/>
    </source>
</evidence>
<dbReference type="SUPFAM" id="SSF53335">
    <property type="entry name" value="S-adenosyl-L-methionine-dependent methyltransferases"/>
    <property type="match status" value="1"/>
</dbReference>
<keyword evidence="14" id="KW-1185">Reference proteome</keyword>
<comment type="similarity">
    <text evidence="1">Belongs to the class I-like SAM-binding methyltransferase superfamily. TRM5/TYW2 family.</text>
</comment>
<dbReference type="CDD" id="cd02440">
    <property type="entry name" value="AdoMet_MTases"/>
    <property type="match status" value="1"/>
</dbReference>
<dbReference type="GO" id="GO:0005759">
    <property type="term" value="C:mitochondrial matrix"/>
    <property type="evidence" value="ECO:0007669"/>
    <property type="project" value="UniProtKB-SubCell"/>
</dbReference>
<dbReference type="EMBL" id="KL198022">
    <property type="protein sequence ID" value="KDQ18257.1"/>
    <property type="molecule type" value="Genomic_DNA"/>
</dbReference>
<dbReference type="Pfam" id="PF25133">
    <property type="entry name" value="TYW2_N_2"/>
    <property type="match status" value="1"/>
</dbReference>
<dbReference type="Gene3D" id="3.40.50.150">
    <property type="entry name" value="Vaccinia Virus protein VP39"/>
    <property type="match status" value="1"/>
</dbReference>
<dbReference type="FunFam" id="3.30.300.110:FF:000001">
    <property type="entry name" value="tRNA (guanine(37)-N1)-methyltransferase"/>
    <property type="match status" value="1"/>
</dbReference>
<evidence type="ECO:0000256" key="4">
    <source>
        <dbReference type="ARBA" id="ARBA00022679"/>
    </source>
</evidence>
<evidence type="ECO:0000256" key="6">
    <source>
        <dbReference type="ARBA" id="ARBA00022694"/>
    </source>
</evidence>
<keyword evidence="8 10" id="KW-0539">Nucleus</keyword>
<keyword evidence="6 10" id="KW-0819">tRNA processing</keyword>
<dbReference type="GO" id="GO:0005634">
    <property type="term" value="C:nucleus"/>
    <property type="evidence" value="ECO:0007669"/>
    <property type="project" value="UniProtKB-SubCell"/>
</dbReference>
<keyword evidence="4 10" id="KW-0808">Transferase</keyword>
<keyword evidence="2 10" id="KW-0963">Cytoplasm</keyword>